<dbReference type="InterPro" id="IPR007922">
    <property type="entry name" value="DciA-like"/>
</dbReference>
<feature type="region of interest" description="Disordered" evidence="1">
    <location>
        <begin position="1"/>
        <end position="51"/>
    </location>
</feature>
<sequence>MSSRRARGAEPSPAGSRSPVDGHRSTGPQDGPPDDDSLLPAPTAVPDGLPVSELVTLTPPEQVVRAALARAKAAARARGLRPGVVRSRPISSGSAAGPRDPQPLAVSAGLLARDLGWEPGLMVGDLVHRWAQIVGPQVAEHCEYVSFASGLLTVRASSTAWAANLRLLAPTMLARFDETLGEGVVVQIEVLGPAGHGFGRGPRRVAGRGPRDTYG</sequence>
<protein>
    <submittedName>
        <fullName evidence="2">DciA family protein</fullName>
    </submittedName>
</protein>
<evidence type="ECO:0000313" key="2">
    <source>
        <dbReference type="EMBL" id="UUI71906.1"/>
    </source>
</evidence>
<dbReference type="PANTHER" id="PTHR36456">
    <property type="entry name" value="UPF0232 PROTEIN SCO3875"/>
    <property type="match status" value="1"/>
</dbReference>
<evidence type="ECO:0000256" key="1">
    <source>
        <dbReference type="SAM" id="MobiDB-lite"/>
    </source>
</evidence>
<proteinExistence type="predicted"/>
<dbReference type="EMBL" id="CP101987">
    <property type="protein sequence ID" value="UUI71906.1"/>
    <property type="molecule type" value="Genomic_DNA"/>
</dbReference>
<feature type="region of interest" description="Disordered" evidence="1">
    <location>
        <begin position="78"/>
        <end position="103"/>
    </location>
</feature>
<dbReference type="PANTHER" id="PTHR36456:SF1">
    <property type="entry name" value="UPF0232 PROTEIN SCO3875"/>
    <property type="match status" value="1"/>
</dbReference>
<keyword evidence="3" id="KW-1185">Reference proteome</keyword>
<accession>A0ABY5KR36</accession>
<evidence type="ECO:0000313" key="3">
    <source>
        <dbReference type="Proteomes" id="UP001316384"/>
    </source>
</evidence>
<dbReference type="Pfam" id="PF05258">
    <property type="entry name" value="DciA"/>
    <property type="match status" value="1"/>
</dbReference>
<name>A0ABY5KR36_9CELL</name>
<dbReference type="RefSeq" id="WP_227576940.1">
    <property type="nucleotide sequence ID" value="NZ_CP101987.1"/>
</dbReference>
<organism evidence="2 3">
    <name type="scientific">Cellulomonas xiejunii</name>
    <dbReference type="NCBI Taxonomy" id="2968083"/>
    <lineage>
        <taxon>Bacteria</taxon>
        <taxon>Bacillati</taxon>
        <taxon>Actinomycetota</taxon>
        <taxon>Actinomycetes</taxon>
        <taxon>Micrococcales</taxon>
        <taxon>Cellulomonadaceae</taxon>
        <taxon>Cellulomonas</taxon>
    </lineage>
</organism>
<gene>
    <name evidence="2" type="ORF">NP048_00035</name>
</gene>
<reference evidence="2 3" key="1">
    <citation type="submission" date="2022-07" db="EMBL/GenBank/DDBJ databases">
        <title>Novel species in genus cellulomonas.</title>
        <authorList>
            <person name="Ye L."/>
        </authorList>
    </citation>
    <scope>NUCLEOTIDE SEQUENCE [LARGE SCALE GENOMIC DNA]</scope>
    <source>
        <strain evidence="3">zg-B89</strain>
    </source>
</reference>
<dbReference type="Proteomes" id="UP001316384">
    <property type="component" value="Chromosome"/>
</dbReference>